<dbReference type="OrthoDB" id="2085311at2"/>
<evidence type="ECO:0000313" key="11">
    <source>
        <dbReference type="EMBL" id="PLC53507.1"/>
    </source>
</evidence>
<evidence type="ECO:0000256" key="3">
    <source>
        <dbReference type="ARBA" id="ARBA00022475"/>
    </source>
</evidence>
<dbReference type="InterPro" id="IPR007387">
    <property type="entry name" value="TRAP_DctQ"/>
</dbReference>
<dbReference type="AlphaFoldDB" id="A0A2N4UES0"/>
<evidence type="ECO:0000256" key="4">
    <source>
        <dbReference type="ARBA" id="ARBA00022519"/>
    </source>
</evidence>
<feature type="transmembrane region" description="Helical" evidence="9">
    <location>
        <begin position="126"/>
        <end position="144"/>
    </location>
</feature>
<protein>
    <recommendedName>
        <fullName evidence="9">TRAP transporter small permease protein</fullName>
    </recommendedName>
</protein>
<keyword evidence="3" id="KW-1003">Cell membrane</keyword>
<feature type="domain" description="Tripartite ATP-independent periplasmic transporters DctQ component" evidence="10">
    <location>
        <begin position="21"/>
        <end position="152"/>
    </location>
</feature>
<evidence type="ECO:0000256" key="2">
    <source>
        <dbReference type="ARBA" id="ARBA00022448"/>
    </source>
</evidence>
<sequence length="180" mass="20161">MKKVWFERLEEGLIAFLLAAMTLVTFSQVIARYVFNYSFVWALELTTFLFGGLIFLGISYGVRVGAHIGVDALVKILPPKLAHRVGLAATLLCILYSGIVFVGGWIYVSKMYDIGILAQDIPIPQWIPRLVMPVGFGLLLLRFGQVMYNMLRGKDAALLGDEVEDALKYRSDEDLPTEQK</sequence>
<evidence type="ECO:0000256" key="1">
    <source>
        <dbReference type="ARBA" id="ARBA00004429"/>
    </source>
</evidence>
<evidence type="ECO:0000256" key="5">
    <source>
        <dbReference type="ARBA" id="ARBA00022692"/>
    </source>
</evidence>
<dbReference type="GO" id="GO:0022857">
    <property type="term" value="F:transmembrane transporter activity"/>
    <property type="evidence" value="ECO:0007669"/>
    <property type="project" value="UniProtKB-UniRule"/>
</dbReference>
<evidence type="ECO:0000256" key="6">
    <source>
        <dbReference type="ARBA" id="ARBA00022989"/>
    </source>
</evidence>
<comment type="caution">
    <text evidence="11">The sequence shown here is derived from an EMBL/GenBank/DDBJ whole genome shotgun (WGS) entry which is preliminary data.</text>
</comment>
<evidence type="ECO:0000313" key="12">
    <source>
        <dbReference type="Proteomes" id="UP000234328"/>
    </source>
</evidence>
<evidence type="ECO:0000256" key="7">
    <source>
        <dbReference type="ARBA" id="ARBA00023136"/>
    </source>
</evidence>
<dbReference type="InterPro" id="IPR055348">
    <property type="entry name" value="DctQ"/>
</dbReference>
<keyword evidence="7 9" id="KW-0472">Membrane</keyword>
<comment type="subunit">
    <text evidence="9">The complex comprises the extracytoplasmic solute receptor protein and the two transmembrane proteins.</text>
</comment>
<keyword evidence="5 9" id="KW-0812">Transmembrane</keyword>
<evidence type="ECO:0000256" key="8">
    <source>
        <dbReference type="ARBA" id="ARBA00038436"/>
    </source>
</evidence>
<keyword evidence="4 9" id="KW-0997">Cell inner membrane</keyword>
<feature type="transmembrane region" description="Helical" evidence="9">
    <location>
        <begin position="12"/>
        <end position="35"/>
    </location>
</feature>
<keyword evidence="12" id="KW-1185">Reference proteome</keyword>
<evidence type="ECO:0000259" key="10">
    <source>
        <dbReference type="Pfam" id="PF04290"/>
    </source>
</evidence>
<organism evidence="11 12">
    <name type="scientific">Pollutimonas nitritireducens</name>
    <dbReference type="NCBI Taxonomy" id="2045209"/>
    <lineage>
        <taxon>Bacteria</taxon>
        <taxon>Pseudomonadati</taxon>
        <taxon>Pseudomonadota</taxon>
        <taxon>Betaproteobacteria</taxon>
        <taxon>Burkholderiales</taxon>
        <taxon>Alcaligenaceae</taxon>
        <taxon>Pollutimonas</taxon>
    </lineage>
</organism>
<feature type="transmembrane region" description="Helical" evidence="9">
    <location>
        <begin position="41"/>
        <end position="64"/>
    </location>
</feature>
<evidence type="ECO:0000256" key="9">
    <source>
        <dbReference type="RuleBase" id="RU369079"/>
    </source>
</evidence>
<accession>A0A2N4UES0</accession>
<dbReference type="RefSeq" id="WP_102070230.1">
    <property type="nucleotide sequence ID" value="NZ_PDNV01000007.1"/>
</dbReference>
<comment type="similarity">
    <text evidence="8 9">Belongs to the TRAP transporter small permease family.</text>
</comment>
<dbReference type="Proteomes" id="UP000234328">
    <property type="component" value="Unassembled WGS sequence"/>
</dbReference>
<dbReference type="GO" id="GO:0015740">
    <property type="term" value="P:C4-dicarboxylate transport"/>
    <property type="evidence" value="ECO:0007669"/>
    <property type="project" value="TreeGrafter"/>
</dbReference>
<reference evidence="11 12" key="1">
    <citation type="submission" date="2017-10" db="EMBL/GenBank/DDBJ databases">
        <title>Two draft genome sequences of Pusillimonas sp. strains isolated from a nitrate- and radionuclide-contaminated groundwater in Russia.</title>
        <authorList>
            <person name="Grouzdev D.S."/>
            <person name="Tourova T.P."/>
            <person name="Goeva M.A."/>
            <person name="Babich T.L."/>
            <person name="Sokolova D.S."/>
            <person name="Abdullin R."/>
            <person name="Poltaraus A.B."/>
            <person name="Toshchakov S.V."/>
            <person name="Nazina T.N."/>
        </authorList>
    </citation>
    <scope>NUCLEOTIDE SEQUENCE [LARGE SCALE GENOMIC DNA]</scope>
    <source>
        <strain evidence="11 12">JR1/69-2-13</strain>
    </source>
</reference>
<keyword evidence="2 9" id="KW-0813">Transport</keyword>
<proteinExistence type="inferred from homology"/>
<feature type="transmembrane region" description="Helical" evidence="9">
    <location>
        <begin position="85"/>
        <end position="106"/>
    </location>
</feature>
<keyword evidence="6 9" id="KW-1133">Transmembrane helix</keyword>
<dbReference type="EMBL" id="PDNV01000007">
    <property type="protein sequence ID" value="PLC53507.1"/>
    <property type="molecule type" value="Genomic_DNA"/>
</dbReference>
<dbReference type="GO" id="GO:0005886">
    <property type="term" value="C:plasma membrane"/>
    <property type="evidence" value="ECO:0007669"/>
    <property type="project" value="UniProtKB-SubCell"/>
</dbReference>
<dbReference type="PANTHER" id="PTHR35011:SF2">
    <property type="entry name" value="2,3-DIKETO-L-GULONATE TRAP TRANSPORTER SMALL PERMEASE PROTEIN YIAM"/>
    <property type="match status" value="1"/>
</dbReference>
<dbReference type="PANTHER" id="PTHR35011">
    <property type="entry name" value="2,3-DIKETO-L-GULONATE TRAP TRANSPORTER SMALL PERMEASE PROTEIN YIAM"/>
    <property type="match status" value="1"/>
</dbReference>
<comment type="function">
    <text evidence="9">Part of the tripartite ATP-independent periplasmic (TRAP) transport system.</text>
</comment>
<dbReference type="Pfam" id="PF04290">
    <property type="entry name" value="DctQ"/>
    <property type="match status" value="1"/>
</dbReference>
<comment type="subcellular location">
    <subcellularLocation>
        <location evidence="1 9">Cell inner membrane</location>
        <topology evidence="1 9">Multi-pass membrane protein</topology>
    </subcellularLocation>
</comment>
<gene>
    <name evidence="11" type="ORF">CR155_11765</name>
</gene>
<name>A0A2N4UES0_9BURK</name>